<evidence type="ECO:0000256" key="11">
    <source>
        <dbReference type="ARBA" id="ARBA00048988"/>
    </source>
</evidence>
<dbReference type="CDD" id="cd17929">
    <property type="entry name" value="DEXHc_priA"/>
    <property type="match status" value="1"/>
</dbReference>
<dbReference type="InterPro" id="IPR014001">
    <property type="entry name" value="Helicase_ATP-bd"/>
</dbReference>
<feature type="binding site" evidence="12">
    <location>
        <position position="501"/>
    </location>
    <ligand>
        <name>Zn(2+)</name>
        <dbReference type="ChEBI" id="CHEBI:29105"/>
        <label>1</label>
    </ligand>
</feature>
<feature type="domain" description="Helicase ATP-binding" evidence="13">
    <location>
        <begin position="270"/>
        <end position="436"/>
    </location>
</feature>
<feature type="domain" description="Helicase C-terminal" evidence="14">
    <location>
        <begin position="533"/>
        <end position="687"/>
    </location>
</feature>
<organism evidence="15 16">
    <name type="scientific">Megasphaera cerevisiae DSM 20462</name>
    <dbReference type="NCBI Taxonomy" id="1122219"/>
    <lineage>
        <taxon>Bacteria</taxon>
        <taxon>Bacillati</taxon>
        <taxon>Bacillota</taxon>
        <taxon>Negativicutes</taxon>
        <taxon>Veillonellales</taxon>
        <taxon>Veillonellaceae</taxon>
        <taxon>Megasphaera</taxon>
    </lineage>
</organism>
<keyword evidence="16" id="KW-1185">Reference proteome</keyword>
<comment type="similarity">
    <text evidence="12">Belongs to the helicase family. PriA subfamily.</text>
</comment>
<keyword evidence="10 12" id="KW-0413">Isomerase</keyword>
<dbReference type="GO" id="GO:0016887">
    <property type="term" value="F:ATP hydrolysis activity"/>
    <property type="evidence" value="ECO:0007669"/>
    <property type="project" value="RHEA"/>
</dbReference>
<dbReference type="InterPro" id="IPR001650">
    <property type="entry name" value="Helicase_C-like"/>
</dbReference>
<dbReference type="Gene3D" id="3.40.1440.60">
    <property type="entry name" value="PriA, 3(prime) DNA-binding domain"/>
    <property type="match status" value="1"/>
</dbReference>
<evidence type="ECO:0000256" key="9">
    <source>
        <dbReference type="ARBA" id="ARBA00023125"/>
    </source>
</evidence>
<name>A0A0J6X1C8_9FIRM</name>
<dbReference type="GO" id="GO:0006310">
    <property type="term" value="P:DNA recombination"/>
    <property type="evidence" value="ECO:0007669"/>
    <property type="project" value="InterPro"/>
</dbReference>
<evidence type="ECO:0000256" key="8">
    <source>
        <dbReference type="ARBA" id="ARBA00022840"/>
    </source>
</evidence>
<dbReference type="GO" id="GO:0008270">
    <property type="term" value="F:zinc ion binding"/>
    <property type="evidence" value="ECO:0007669"/>
    <property type="project" value="UniProtKB-UniRule"/>
</dbReference>
<dbReference type="GO" id="GO:0006270">
    <property type="term" value="P:DNA replication initiation"/>
    <property type="evidence" value="ECO:0007669"/>
    <property type="project" value="TreeGrafter"/>
</dbReference>
<dbReference type="InterPro" id="IPR041222">
    <property type="entry name" value="PriA_3primeBD"/>
</dbReference>
<comment type="catalytic activity">
    <reaction evidence="11 12">
        <text>ATP + H2O = ADP + phosphate + H(+)</text>
        <dbReference type="Rhea" id="RHEA:13065"/>
        <dbReference type="ChEBI" id="CHEBI:15377"/>
        <dbReference type="ChEBI" id="CHEBI:15378"/>
        <dbReference type="ChEBI" id="CHEBI:30616"/>
        <dbReference type="ChEBI" id="CHEBI:43474"/>
        <dbReference type="ChEBI" id="CHEBI:456216"/>
        <dbReference type="EC" id="5.6.2.4"/>
    </reaction>
</comment>
<dbReference type="InterPro" id="IPR011545">
    <property type="entry name" value="DEAD/DEAH_box_helicase_dom"/>
</dbReference>
<evidence type="ECO:0000259" key="14">
    <source>
        <dbReference type="PROSITE" id="PS51194"/>
    </source>
</evidence>
<evidence type="ECO:0000313" key="16">
    <source>
        <dbReference type="Proteomes" id="UP000036503"/>
    </source>
</evidence>
<keyword evidence="4 12" id="KW-0547">Nucleotide-binding</keyword>
<dbReference type="NCBIfam" id="TIGR00595">
    <property type="entry name" value="priA"/>
    <property type="match status" value="1"/>
</dbReference>
<evidence type="ECO:0000256" key="3">
    <source>
        <dbReference type="ARBA" id="ARBA00022723"/>
    </source>
</evidence>
<keyword evidence="5 12" id="KW-0378">Hydrolase</keyword>
<evidence type="ECO:0000256" key="2">
    <source>
        <dbReference type="ARBA" id="ARBA00022705"/>
    </source>
</evidence>
<evidence type="ECO:0000313" key="15">
    <source>
        <dbReference type="EMBL" id="KMO87947.1"/>
    </source>
</evidence>
<evidence type="ECO:0000256" key="5">
    <source>
        <dbReference type="ARBA" id="ARBA00022801"/>
    </source>
</evidence>
<dbReference type="FunFam" id="3.40.50.300:FF:000489">
    <property type="entry name" value="Primosome assembly protein PriA"/>
    <property type="match status" value="1"/>
</dbReference>
<keyword evidence="6 12" id="KW-0347">Helicase</keyword>
<dbReference type="PROSITE" id="PS51192">
    <property type="entry name" value="HELICASE_ATP_BIND_1"/>
    <property type="match status" value="1"/>
</dbReference>
<evidence type="ECO:0000256" key="1">
    <source>
        <dbReference type="ARBA" id="ARBA00022515"/>
    </source>
</evidence>
<dbReference type="GO" id="GO:0006269">
    <property type="term" value="P:DNA replication, synthesis of primer"/>
    <property type="evidence" value="ECO:0007669"/>
    <property type="project" value="UniProtKB-KW"/>
</dbReference>
<dbReference type="GO" id="GO:0005524">
    <property type="term" value="F:ATP binding"/>
    <property type="evidence" value="ECO:0007669"/>
    <property type="project" value="UniProtKB-UniRule"/>
</dbReference>
<protein>
    <recommendedName>
        <fullName evidence="12">Replication restart protein PriA</fullName>
    </recommendedName>
    <alternativeName>
        <fullName evidence="12">ATP-dependent DNA helicase PriA</fullName>
        <ecNumber evidence="12">5.6.2.4</ecNumber>
    </alternativeName>
    <alternativeName>
        <fullName evidence="12">DNA 3'-5' helicase PriA</fullName>
    </alternativeName>
</protein>
<dbReference type="Pfam" id="PF00270">
    <property type="entry name" value="DEAD"/>
    <property type="match status" value="1"/>
</dbReference>
<dbReference type="SUPFAM" id="SSF52540">
    <property type="entry name" value="P-loop containing nucleoside triphosphate hydrolases"/>
    <property type="match status" value="1"/>
</dbReference>
<dbReference type="STRING" id="39029.BSR42_06330"/>
<keyword evidence="3 12" id="KW-0479">Metal-binding</keyword>
<dbReference type="InterPro" id="IPR027417">
    <property type="entry name" value="P-loop_NTPase"/>
</dbReference>
<dbReference type="GO" id="GO:0043138">
    <property type="term" value="F:3'-5' DNA helicase activity"/>
    <property type="evidence" value="ECO:0007669"/>
    <property type="project" value="UniProtKB-EC"/>
</dbReference>
<dbReference type="Pfam" id="PF18074">
    <property type="entry name" value="PriA_C"/>
    <property type="match status" value="1"/>
</dbReference>
<feature type="binding site" evidence="12">
    <location>
        <position position="538"/>
    </location>
    <ligand>
        <name>Zn(2+)</name>
        <dbReference type="ChEBI" id="CHEBI:29105"/>
        <label>1</label>
    </ligand>
</feature>
<evidence type="ECO:0000259" key="13">
    <source>
        <dbReference type="PROSITE" id="PS51192"/>
    </source>
</evidence>
<dbReference type="Pfam" id="PF18319">
    <property type="entry name" value="Zn_ribbon_PriA"/>
    <property type="match status" value="1"/>
</dbReference>
<dbReference type="PANTHER" id="PTHR30580">
    <property type="entry name" value="PRIMOSOMAL PROTEIN N"/>
    <property type="match status" value="1"/>
</dbReference>
<dbReference type="NCBIfam" id="NF004066">
    <property type="entry name" value="PRK05580.1-3"/>
    <property type="match status" value="1"/>
</dbReference>
<dbReference type="EMBL" id="LEKT01000001">
    <property type="protein sequence ID" value="KMO87947.1"/>
    <property type="molecule type" value="Genomic_DNA"/>
</dbReference>
<keyword evidence="2 12" id="KW-0235">DNA replication</keyword>
<feature type="binding site" evidence="12">
    <location>
        <position position="498"/>
    </location>
    <ligand>
        <name>Zn(2+)</name>
        <dbReference type="ChEBI" id="CHEBI:29105"/>
        <label>1</label>
    </ligand>
</feature>
<feature type="binding site" evidence="12">
    <location>
        <position position="507"/>
    </location>
    <ligand>
        <name>Zn(2+)</name>
        <dbReference type="ChEBI" id="CHEBI:29105"/>
        <label>2</label>
    </ligand>
</feature>
<evidence type="ECO:0000256" key="4">
    <source>
        <dbReference type="ARBA" id="ARBA00022741"/>
    </source>
</evidence>
<dbReference type="Pfam" id="PF17764">
    <property type="entry name" value="PriA_3primeBD"/>
    <property type="match status" value="1"/>
</dbReference>
<evidence type="ECO:0000256" key="12">
    <source>
        <dbReference type="HAMAP-Rule" id="MF_00983"/>
    </source>
</evidence>
<keyword evidence="7 12" id="KW-0862">Zinc</keyword>
<dbReference type="SMART" id="SM00490">
    <property type="entry name" value="HELICc"/>
    <property type="match status" value="1"/>
</dbReference>
<gene>
    <name evidence="12" type="primary">priA</name>
    <name evidence="15" type="ORF">AB840_00560</name>
</gene>
<keyword evidence="1 12" id="KW-0639">Primosome</keyword>
<dbReference type="CDD" id="cd18804">
    <property type="entry name" value="SF2_C_priA"/>
    <property type="match status" value="1"/>
</dbReference>
<keyword evidence="8 12" id="KW-0067">ATP-binding</keyword>
<dbReference type="RefSeq" id="WP_048512905.1">
    <property type="nucleotide sequence ID" value="NZ_LEKT01000001.1"/>
</dbReference>
<dbReference type="Gene3D" id="3.40.50.300">
    <property type="entry name" value="P-loop containing nucleotide triphosphate hydrolases"/>
    <property type="match status" value="2"/>
</dbReference>
<dbReference type="GO" id="GO:0006302">
    <property type="term" value="P:double-strand break repair"/>
    <property type="evidence" value="ECO:0007669"/>
    <property type="project" value="InterPro"/>
</dbReference>
<reference evidence="15 16" key="1">
    <citation type="submission" date="2015-06" db="EMBL/GenBank/DDBJ databases">
        <title>Draft genome sequence of beer spoilage bacterium Megasphaera cerevisiae type strain 20462.</title>
        <authorList>
            <person name="Kutumbaka K."/>
            <person name="Pasmowitz J."/>
            <person name="Mategko J."/>
            <person name="Reyes D."/>
            <person name="Friedrich A."/>
            <person name="Han S."/>
            <person name="Martens-Habbena W."/>
            <person name="Neal-McKinney J."/>
            <person name="Janagama H.K."/>
            <person name="Nadala C."/>
            <person name="Samadpour M."/>
        </authorList>
    </citation>
    <scope>NUCLEOTIDE SEQUENCE [LARGE SCALE GENOMIC DNA]</scope>
    <source>
        <strain evidence="15 16">DSM 20462</strain>
    </source>
</reference>
<sequence length="787" mass="89174">MIAEIIINTTAKRLQQTFSYSVPPELQIHPGSRVLVPFGARHEEGIVVSLHENDEEPRAFTLKPILDILSLQAGFQEEMIQTALWISQYYLCNVSDALRLFMIEKKGLINQIRITAANTLPPLTAEEYAIIDYVRKRSSVEKKSLERKYGTTRINELVARGCFHTKTVLKNQIADKMEPWLYFSKDDTKGILINRKRQKALLAYIKTVGSAPVSDLIKAGYSREIIRQLGGTGLAEIKSKISRTENMVSSLHSDTPWELTNEQLAAVQTIRKDTKGNTYVLHGVTGSGKTEVYMRLAESVLSQGKQVFVLVPEIALTGQIVRRFIRRFGDDVVIMHSQLSKGERQNNGLRMLNGESHICIGARSAIFTAAQCIGLIIIDEAHDTSYKQDESPRYHAVAVARKRAAYYGCPVILGSATPAISDYYKALQGDYVLVELKERVMHRPLPAVTVIDMRDELARGNYRVLSDAMVDLLKETLAAKQQAIILLNRRGFATFVMCRKCGYVVKCDTCDVAMVYHKNINHLKCHYCDAEKVVPEICPSCGSKYIKFFGTGTEKVEYQLHELFPESRIIRLDQDTASRKNSGDRIIEAFRRHEYDILLGTQMVAKGHDFSGVSAVGILSADSLLNLPAYWAGERTFQLLTQAAGRAGRGDISGHVIMQTYAPDHYVIQCAKNQNYQEFYEKEIAFRKELMYPPFHHIIRFIITDENEEFMWKKGNEAGQALRQFVKNHHSTAEIIGPYVDIIKKIRNKYRISLLIKGTDLNDVKQFIRDEQSFWQIGIVIDVDPSF</sequence>
<comment type="caution">
    <text evidence="15">The sequence shown here is derived from an EMBL/GenBank/DDBJ whole genome shotgun (WGS) entry which is preliminary data.</text>
</comment>
<dbReference type="InterPro" id="IPR042115">
    <property type="entry name" value="PriA_3primeBD_sf"/>
</dbReference>
<accession>A0A0J6X1C8</accession>
<feature type="binding site" evidence="12">
    <location>
        <position position="510"/>
    </location>
    <ligand>
        <name>Zn(2+)</name>
        <dbReference type="ChEBI" id="CHEBI:29105"/>
        <label>2</label>
    </ligand>
</feature>
<evidence type="ECO:0000256" key="6">
    <source>
        <dbReference type="ARBA" id="ARBA00022806"/>
    </source>
</evidence>
<dbReference type="EC" id="5.6.2.4" evidence="12"/>
<comment type="function">
    <text evidence="12">Initiates the restart of stalled replication forks, which reloads the replicative helicase on sites other than the origin of replication. Recognizes and binds to abandoned replication forks and remodels them to uncover a helicase loading site. Promotes assembly of the primosome at these replication forks.</text>
</comment>
<dbReference type="SMART" id="SM00487">
    <property type="entry name" value="DEXDc"/>
    <property type="match status" value="1"/>
</dbReference>
<dbReference type="GO" id="GO:0003677">
    <property type="term" value="F:DNA binding"/>
    <property type="evidence" value="ECO:0007669"/>
    <property type="project" value="UniProtKB-UniRule"/>
</dbReference>
<dbReference type="InterPro" id="IPR041236">
    <property type="entry name" value="PriA_C"/>
</dbReference>
<feature type="binding site" evidence="12">
    <location>
        <position position="541"/>
    </location>
    <ligand>
        <name>Zn(2+)</name>
        <dbReference type="ChEBI" id="CHEBI:29105"/>
        <label>1</label>
    </ligand>
</feature>
<dbReference type="AlphaFoldDB" id="A0A0J6X1C8"/>
<dbReference type="Pfam" id="PF00271">
    <property type="entry name" value="Helicase_C"/>
    <property type="match status" value="1"/>
</dbReference>
<dbReference type="InterPro" id="IPR005259">
    <property type="entry name" value="PriA"/>
</dbReference>
<dbReference type="InParanoid" id="A0A0J6X1C8"/>
<feature type="binding site" evidence="12">
    <location>
        <position position="525"/>
    </location>
    <ligand>
        <name>Zn(2+)</name>
        <dbReference type="ChEBI" id="CHEBI:29105"/>
        <label>2</label>
    </ligand>
</feature>
<dbReference type="HAMAP" id="MF_00983">
    <property type="entry name" value="PriA"/>
    <property type="match status" value="1"/>
</dbReference>
<dbReference type="PANTHER" id="PTHR30580:SF0">
    <property type="entry name" value="PRIMOSOMAL PROTEIN N"/>
    <property type="match status" value="1"/>
</dbReference>
<dbReference type="GO" id="GO:1990077">
    <property type="term" value="C:primosome complex"/>
    <property type="evidence" value="ECO:0007669"/>
    <property type="project" value="UniProtKB-UniRule"/>
</dbReference>
<dbReference type="OrthoDB" id="9759544at2"/>
<dbReference type="Proteomes" id="UP000036503">
    <property type="component" value="Unassembled WGS sequence"/>
</dbReference>
<comment type="cofactor">
    <cofactor evidence="12">
        <name>Zn(2+)</name>
        <dbReference type="ChEBI" id="CHEBI:29105"/>
    </cofactor>
    <text evidence="12">Binds 2 zinc ions per subunit.</text>
</comment>
<evidence type="ECO:0000256" key="10">
    <source>
        <dbReference type="ARBA" id="ARBA00023235"/>
    </source>
</evidence>
<dbReference type="FunCoup" id="A0A0J6X1C8">
    <property type="interactions" value="414"/>
</dbReference>
<feature type="binding site" evidence="12">
    <location>
        <position position="528"/>
    </location>
    <ligand>
        <name>Zn(2+)</name>
        <dbReference type="ChEBI" id="CHEBI:29105"/>
        <label>2</label>
    </ligand>
</feature>
<dbReference type="InterPro" id="IPR040498">
    <property type="entry name" value="PriA_CRR"/>
</dbReference>
<proteinExistence type="inferred from homology"/>
<dbReference type="PATRIC" id="fig|1122219.3.peg.120"/>
<dbReference type="PROSITE" id="PS51194">
    <property type="entry name" value="HELICASE_CTER"/>
    <property type="match status" value="1"/>
</dbReference>
<comment type="subunit">
    <text evidence="12">Component of the replication restart primosome.</text>
</comment>
<evidence type="ECO:0000256" key="7">
    <source>
        <dbReference type="ARBA" id="ARBA00022833"/>
    </source>
</evidence>
<keyword evidence="9 12" id="KW-0238">DNA-binding</keyword>
<comment type="catalytic activity">
    <reaction evidence="12">
        <text>Couples ATP hydrolysis with the unwinding of duplex DNA by translocating in the 3'-5' direction.</text>
        <dbReference type="EC" id="5.6.2.4"/>
    </reaction>
</comment>